<evidence type="ECO:0000313" key="3">
    <source>
        <dbReference type="Proteomes" id="UP000019402"/>
    </source>
</evidence>
<feature type="transmembrane region" description="Helical" evidence="1">
    <location>
        <begin position="114"/>
        <end position="134"/>
    </location>
</feature>
<feature type="transmembrane region" description="Helical" evidence="1">
    <location>
        <begin position="182"/>
        <end position="203"/>
    </location>
</feature>
<feature type="transmembrane region" description="Helical" evidence="1">
    <location>
        <begin position="238"/>
        <end position="257"/>
    </location>
</feature>
<dbReference type="STRING" id="869213.GCA_000517085_03154"/>
<feature type="transmembrane region" description="Helical" evidence="1">
    <location>
        <begin position="277"/>
        <end position="295"/>
    </location>
</feature>
<accession>W7YBE1</accession>
<organism evidence="2 3">
    <name type="scientific">Saccharicrinis fermentans DSM 9555 = JCM 21142</name>
    <dbReference type="NCBI Taxonomy" id="869213"/>
    <lineage>
        <taxon>Bacteria</taxon>
        <taxon>Pseudomonadati</taxon>
        <taxon>Bacteroidota</taxon>
        <taxon>Bacteroidia</taxon>
        <taxon>Marinilabiliales</taxon>
        <taxon>Marinilabiliaceae</taxon>
        <taxon>Saccharicrinis</taxon>
    </lineage>
</organism>
<dbReference type="AlphaFoldDB" id="W7YBE1"/>
<dbReference type="Proteomes" id="UP000019402">
    <property type="component" value="Unassembled WGS sequence"/>
</dbReference>
<protein>
    <recommendedName>
        <fullName evidence="4">Integral membrane protein DUF95</fullName>
    </recommendedName>
</protein>
<name>W7YBE1_9BACT</name>
<gene>
    <name evidence="2" type="ORF">JCM21142_351</name>
</gene>
<keyword evidence="1" id="KW-1133">Transmembrane helix</keyword>
<evidence type="ECO:0000256" key="1">
    <source>
        <dbReference type="SAM" id="Phobius"/>
    </source>
</evidence>
<dbReference type="Pfam" id="PF01944">
    <property type="entry name" value="SpoIIM"/>
    <property type="match status" value="1"/>
</dbReference>
<sequence>MTRECNQFLIELNIIVKEITFINRNRSRWQSFEENMKKGDKLNPDELADQFIQLTDDLAYAKTFYPKSASIAYLNSLTVKTHQEIYKNKKENAGRFKTFWTRELPLELYESRKYFLLSLAIFIIAGMLGAVSALNDDGFVRLILGDSYVNTTLNNIEKGDPMGIYGSMDEFEMFLMITSNNIWVSFLVFACGMLSALGVGFMLVRNGIMIGAFQAFFYQKQLFSVSSLAIYIHGGLEVPGLVIAGAAGIILGNSFLFPGTLPRLTALGIGVRRGVKIMVGLVPIFMMAGFLESFVTRHYDAMPLILNLLIILGSLTFIIWYFFSYPSQVHKKVMSEMDHQK</sequence>
<feature type="transmembrane region" description="Helical" evidence="1">
    <location>
        <begin position="301"/>
        <end position="323"/>
    </location>
</feature>
<keyword evidence="1" id="KW-0812">Transmembrane</keyword>
<dbReference type="PANTHER" id="PTHR35337">
    <property type="entry name" value="SLR1478 PROTEIN"/>
    <property type="match status" value="1"/>
</dbReference>
<dbReference type="InterPro" id="IPR002798">
    <property type="entry name" value="SpoIIM-like"/>
</dbReference>
<proteinExistence type="predicted"/>
<dbReference type="eggNOG" id="COG1300">
    <property type="taxonomic scope" value="Bacteria"/>
</dbReference>
<evidence type="ECO:0000313" key="2">
    <source>
        <dbReference type="EMBL" id="GAF01736.1"/>
    </source>
</evidence>
<feature type="transmembrane region" description="Helical" evidence="1">
    <location>
        <begin position="215"/>
        <end position="232"/>
    </location>
</feature>
<dbReference type="PANTHER" id="PTHR35337:SF1">
    <property type="entry name" value="SLR1478 PROTEIN"/>
    <property type="match status" value="1"/>
</dbReference>
<keyword evidence="3" id="KW-1185">Reference proteome</keyword>
<dbReference type="EMBL" id="BAMD01000002">
    <property type="protein sequence ID" value="GAF01736.1"/>
    <property type="molecule type" value="Genomic_DNA"/>
</dbReference>
<reference evidence="2 3" key="1">
    <citation type="journal article" date="2014" name="Genome Announc.">
        <title>Draft Genome Sequence of Cytophaga fermentans JCM 21142T, a Facultative Anaerobe Isolated from Marine Mud.</title>
        <authorList>
            <person name="Starns D."/>
            <person name="Oshima K."/>
            <person name="Suda W."/>
            <person name="Iino T."/>
            <person name="Yuki M."/>
            <person name="Inoue J."/>
            <person name="Kitamura K."/>
            <person name="Iida T."/>
            <person name="Darby A."/>
            <person name="Hattori M."/>
            <person name="Ohkuma M."/>
        </authorList>
    </citation>
    <scope>NUCLEOTIDE SEQUENCE [LARGE SCALE GENOMIC DNA]</scope>
    <source>
        <strain evidence="2 3">JCM 21142</strain>
    </source>
</reference>
<comment type="caution">
    <text evidence="2">The sequence shown here is derived from an EMBL/GenBank/DDBJ whole genome shotgun (WGS) entry which is preliminary data.</text>
</comment>
<evidence type="ECO:0008006" key="4">
    <source>
        <dbReference type="Google" id="ProtNLM"/>
    </source>
</evidence>
<keyword evidence="1" id="KW-0472">Membrane</keyword>